<evidence type="ECO:0000259" key="7">
    <source>
        <dbReference type="Pfam" id="PF00408"/>
    </source>
</evidence>
<feature type="domain" description="Alpha-D-phosphohexomutase alpha/beta/alpha" evidence="8">
    <location>
        <begin position="6"/>
        <end position="135"/>
    </location>
</feature>
<dbReference type="InterPro" id="IPR005846">
    <property type="entry name" value="A-D-PHexomutase_a/b/a-III"/>
</dbReference>
<feature type="domain" description="Alpha-D-phosphohexomutase alpha/beta/alpha" evidence="9">
    <location>
        <begin position="156"/>
        <end position="259"/>
    </location>
</feature>
<evidence type="ECO:0000256" key="6">
    <source>
        <dbReference type="ARBA" id="ARBA00023235"/>
    </source>
</evidence>
<dbReference type="Gene3D" id="3.30.310.50">
    <property type="entry name" value="Alpha-D-phosphohexomutase, C-terminal domain"/>
    <property type="match status" value="1"/>
</dbReference>
<dbReference type="EMBL" id="JACHZG010000001">
    <property type="protein sequence ID" value="MBB3325841.1"/>
    <property type="molecule type" value="Genomic_DNA"/>
</dbReference>
<evidence type="ECO:0000256" key="1">
    <source>
        <dbReference type="ARBA" id="ARBA00001946"/>
    </source>
</evidence>
<evidence type="ECO:0000256" key="5">
    <source>
        <dbReference type="ARBA" id="ARBA00022842"/>
    </source>
</evidence>
<evidence type="ECO:0000313" key="12">
    <source>
        <dbReference type="Proteomes" id="UP000565572"/>
    </source>
</evidence>
<dbReference type="Pfam" id="PF02880">
    <property type="entry name" value="PGM_PMM_III"/>
    <property type="match status" value="1"/>
</dbReference>
<dbReference type="Gene3D" id="3.40.120.10">
    <property type="entry name" value="Alpha-D-Glucose-1,6-Bisphosphate, subunit A, domain 3"/>
    <property type="match status" value="3"/>
</dbReference>
<feature type="domain" description="Alpha-D-phosphohexomutase C-terminal" evidence="7">
    <location>
        <begin position="378"/>
        <end position="448"/>
    </location>
</feature>
<dbReference type="CDD" id="cd03089">
    <property type="entry name" value="PMM_PGM"/>
    <property type="match status" value="1"/>
</dbReference>
<dbReference type="InterPro" id="IPR005843">
    <property type="entry name" value="A-D-PHexomutase_C"/>
</dbReference>
<sequence length="454" mass="47594">MLNPFIFKANDIRGVTEGSEPEWDEAGAYALGSAFVEVFGLAGGSVVLGRDMRLSGPRMSAAFVEAVLDAGADVVDVGLASTDELWFASGHLGLPGVMFTASHNPGKYNGIKFCHPGARPIAPEELVTIAELAQAGRGAAKAETRGTRSENDVLGAYAAHLHGLVDLTGIRPLKVVADAGNGMAGHTLPAVFPGGADGPPVEIIGLYTDPDGNFPNHPANPLEPQNLVDAQATVRERGADLALVFDGDADRCFIIDERGEVVSPSTVTALIASQELGRHPGSTVVVNNITSRSVAEVVAENGGTTVVTKVGHTFVKAAMAEHDAVFGGEHSAHYYFREFWGADTGMLAALHVLAVAGRSTSPLSALVTDFTRYAASGEINSTVDDPGTIIEAVAAAFAGRGEADRLDGLMVNGPDWWVNVRRSNTEPLLRLNVEARTEEQMAALRDEALAIIRG</sequence>
<evidence type="ECO:0000313" key="11">
    <source>
        <dbReference type="EMBL" id="MBB3325841.1"/>
    </source>
</evidence>
<dbReference type="Pfam" id="PF02879">
    <property type="entry name" value="PGM_PMM_II"/>
    <property type="match status" value="1"/>
</dbReference>
<comment type="caution">
    <text evidence="11">The sequence shown here is derived from an EMBL/GenBank/DDBJ whole genome shotgun (WGS) entry which is preliminary data.</text>
</comment>
<accession>A0A7W5JTN0</accession>
<dbReference type="InterPro" id="IPR005844">
    <property type="entry name" value="A-D-PHexomutase_a/b/a-I"/>
</dbReference>
<dbReference type="PANTHER" id="PTHR43771">
    <property type="entry name" value="PHOSPHOMANNOMUTASE"/>
    <property type="match status" value="1"/>
</dbReference>
<dbReference type="InterPro" id="IPR036900">
    <property type="entry name" value="A-D-PHexomutase_C_sf"/>
</dbReference>
<dbReference type="GO" id="GO:0005975">
    <property type="term" value="P:carbohydrate metabolic process"/>
    <property type="evidence" value="ECO:0007669"/>
    <property type="project" value="InterPro"/>
</dbReference>
<dbReference type="EC" id="5.4.2.8" evidence="11"/>
<dbReference type="InterPro" id="IPR016055">
    <property type="entry name" value="A-D-PHexomutase_a/b/a-I/II/III"/>
</dbReference>
<keyword evidence="4" id="KW-0479">Metal-binding</keyword>
<keyword evidence="6 11" id="KW-0413">Isomerase</keyword>
<dbReference type="SUPFAM" id="SSF55957">
    <property type="entry name" value="Phosphoglucomutase, C-terminal domain"/>
    <property type="match status" value="1"/>
</dbReference>
<organism evidence="11 12">
    <name type="scientific">Microlunatus antarcticus</name>
    <dbReference type="NCBI Taxonomy" id="53388"/>
    <lineage>
        <taxon>Bacteria</taxon>
        <taxon>Bacillati</taxon>
        <taxon>Actinomycetota</taxon>
        <taxon>Actinomycetes</taxon>
        <taxon>Propionibacteriales</taxon>
        <taxon>Propionibacteriaceae</taxon>
        <taxon>Microlunatus</taxon>
    </lineage>
</organism>
<dbReference type="Pfam" id="PF02878">
    <property type="entry name" value="PGM_PMM_I"/>
    <property type="match status" value="1"/>
</dbReference>
<comment type="cofactor">
    <cofactor evidence="1">
        <name>Mg(2+)</name>
        <dbReference type="ChEBI" id="CHEBI:18420"/>
    </cofactor>
</comment>
<name>A0A7W5JTN0_9ACTN</name>
<dbReference type="PANTHER" id="PTHR43771:SF1">
    <property type="entry name" value="PHOSPHOMANNOMUTASE"/>
    <property type="match status" value="1"/>
</dbReference>
<dbReference type="Proteomes" id="UP000565572">
    <property type="component" value="Unassembled WGS sequence"/>
</dbReference>
<dbReference type="PRINTS" id="PR00509">
    <property type="entry name" value="PGMPMM"/>
</dbReference>
<evidence type="ECO:0000259" key="8">
    <source>
        <dbReference type="Pfam" id="PF02878"/>
    </source>
</evidence>
<evidence type="ECO:0000256" key="2">
    <source>
        <dbReference type="ARBA" id="ARBA00010231"/>
    </source>
</evidence>
<dbReference type="InterPro" id="IPR005841">
    <property type="entry name" value="Alpha-D-phosphohexomutase_SF"/>
</dbReference>
<comment type="similarity">
    <text evidence="2">Belongs to the phosphohexose mutase family.</text>
</comment>
<keyword evidence="5" id="KW-0460">Magnesium</keyword>
<dbReference type="GO" id="GO:0004615">
    <property type="term" value="F:phosphomannomutase activity"/>
    <property type="evidence" value="ECO:0007669"/>
    <property type="project" value="UniProtKB-EC"/>
</dbReference>
<feature type="domain" description="Alpha-D-phosphohexomutase alpha/beta/alpha" evidence="10">
    <location>
        <begin position="267"/>
        <end position="372"/>
    </location>
</feature>
<protein>
    <submittedName>
        <fullName evidence="11">Phosphomannomutase</fullName>
        <ecNumber evidence="11">5.4.2.8</ecNumber>
    </submittedName>
</protein>
<evidence type="ECO:0000256" key="3">
    <source>
        <dbReference type="ARBA" id="ARBA00022553"/>
    </source>
</evidence>
<evidence type="ECO:0000256" key="4">
    <source>
        <dbReference type="ARBA" id="ARBA00022723"/>
    </source>
</evidence>
<keyword evidence="12" id="KW-1185">Reference proteome</keyword>
<dbReference type="Pfam" id="PF00408">
    <property type="entry name" value="PGM_PMM_IV"/>
    <property type="match status" value="1"/>
</dbReference>
<dbReference type="InterPro" id="IPR005845">
    <property type="entry name" value="A-D-PHexomutase_a/b/a-II"/>
</dbReference>
<dbReference type="SUPFAM" id="SSF53738">
    <property type="entry name" value="Phosphoglucomutase, first 3 domains"/>
    <property type="match status" value="3"/>
</dbReference>
<evidence type="ECO:0000259" key="9">
    <source>
        <dbReference type="Pfam" id="PF02879"/>
    </source>
</evidence>
<dbReference type="AlphaFoldDB" id="A0A7W5JTN0"/>
<dbReference type="RefSeq" id="WP_183336883.1">
    <property type="nucleotide sequence ID" value="NZ_JACHZG010000001.1"/>
</dbReference>
<keyword evidence="3" id="KW-0597">Phosphoprotein</keyword>
<proteinExistence type="inferred from homology"/>
<reference evidence="11 12" key="1">
    <citation type="submission" date="2020-08" db="EMBL/GenBank/DDBJ databases">
        <title>Sequencing the genomes of 1000 actinobacteria strains.</title>
        <authorList>
            <person name="Klenk H.-P."/>
        </authorList>
    </citation>
    <scope>NUCLEOTIDE SEQUENCE [LARGE SCALE GENOMIC DNA]</scope>
    <source>
        <strain evidence="11 12">DSM 11053</strain>
    </source>
</reference>
<evidence type="ECO:0000259" key="10">
    <source>
        <dbReference type="Pfam" id="PF02880"/>
    </source>
</evidence>
<gene>
    <name evidence="11" type="ORF">FHX39_000785</name>
</gene>
<dbReference type="GO" id="GO:0046872">
    <property type="term" value="F:metal ion binding"/>
    <property type="evidence" value="ECO:0007669"/>
    <property type="project" value="UniProtKB-KW"/>
</dbReference>